<evidence type="ECO:0000256" key="6">
    <source>
        <dbReference type="ARBA" id="ARBA00023157"/>
    </source>
</evidence>
<dbReference type="CDD" id="cd03015">
    <property type="entry name" value="PRX_Typ2cys"/>
    <property type="match status" value="1"/>
</dbReference>
<organism evidence="11 12">
    <name type="scientific">Amphibalanus amphitrite</name>
    <name type="common">Striped barnacle</name>
    <name type="synonym">Balanus amphitrite</name>
    <dbReference type="NCBI Taxonomy" id="1232801"/>
    <lineage>
        <taxon>Eukaryota</taxon>
        <taxon>Metazoa</taxon>
        <taxon>Ecdysozoa</taxon>
        <taxon>Arthropoda</taxon>
        <taxon>Crustacea</taxon>
        <taxon>Multicrustacea</taxon>
        <taxon>Cirripedia</taxon>
        <taxon>Thoracica</taxon>
        <taxon>Thoracicalcarea</taxon>
        <taxon>Balanomorpha</taxon>
        <taxon>Balanoidea</taxon>
        <taxon>Balanidae</taxon>
        <taxon>Amphibalaninae</taxon>
        <taxon>Amphibalanus</taxon>
    </lineage>
</organism>
<dbReference type="InterPro" id="IPR036249">
    <property type="entry name" value="Thioredoxin-like_sf"/>
</dbReference>
<proteinExistence type="inferred from homology"/>
<dbReference type="PANTHER" id="PTHR10681:SF171">
    <property type="entry name" value="PEROXIREDOXIN 4"/>
    <property type="match status" value="1"/>
</dbReference>
<dbReference type="OrthoDB" id="185659at2759"/>
<reference evidence="11 12" key="1">
    <citation type="submission" date="2019-07" db="EMBL/GenBank/DDBJ databases">
        <title>Draft genome assembly of a fouling barnacle, Amphibalanus amphitrite (Darwin, 1854): The first reference genome for Thecostraca.</title>
        <authorList>
            <person name="Kim W."/>
        </authorList>
    </citation>
    <scope>NUCLEOTIDE SEQUENCE [LARGE SCALE GENOMIC DNA]</scope>
    <source>
        <strain evidence="11">SNU_AA5</strain>
        <tissue evidence="11">Soma without cirri and trophi</tissue>
    </source>
</reference>
<dbReference type="GO" id="GO:0005829">
    <property type="term" value="C:cytosol"/>
    <property type="evidence" value="ECO:0007669"/>
    <property type="project" value="TreeGrafter"/>
</dbReference>
<protein>
    <recommendedName>
        <fullName evidence="2">thioredoxin-dependent peroxiredoxin</fullName>
        <ecNumber evidence="2">1.11.1.24</ecNumber>
    </recommendedName>
</protein>
<sequence length="244" mass="26936">MMLFFTATCLALLGATVSEEACHEFAGGSVYPQEAGKASGHALQWTKAMISKPAPYWEGTAVVNGEFTELKLTDYKGKYLVFFFYPLDFTFVCPTEILAFNDRVEEFRALGAEVVACSIDSQFTHLAWMNTPRKEGGLGKLSIPLLSDITHAISKDYGVYLQDQGHSLRGLFIIDGAGVLRQITMNDLPVGRSVDETLRLVQAFKYTDSHGEVCPAGWKPGADTIIPDPSKKLEYFGRSVKDEM</sequence>
<dbReference type="Pfam" id="PF00578">
    <property type="entry name" value="AhpC-TSA"/>
    <property type="match status" value="1"/>
</dbReference>
<dbReference type="GO" id="GO:0006979">
    <property type="term" value="P:response to oxidative stress"/>
    <property type="evidence" value="ECO:0007669"/>
    <property type="project" value="TreeGrafter"/>
</dbReference>
<dbReference type="PROSITE" id="PS51352">
    <property type="entry name" value="THIOREDOXIN_2"/>
    <property type="match status" value="1"/>
</dbReference>
<comment type="caution">
    <text evidence="11">The sequence shown here is derived from an EMBL/GenBank/DDBJ whole genome shotgun (WGS) entry which is preliminary data.</text>
</comment>
<dbReference type="Proteomes" id="UP000440578">
    <property type="component" value="Unassembled WGS sequence"/>
</dbReference>
<dbReference type="InterPro" id="IPR013766">
    <property type="entry name" value="Thioredoxin_domain"/>
</dbReference>
<keyword evidence="5" id="KW-0560">Oxidoreductase</keyword>
<name>A0A6A4W634_AMPAM</name>
<dbReference type="GO" id="GO:0008379">
    <property type="term" value="F:thioredoxin peroxidase activity"/>
    <property type="evidence" value="ECO:0007669"/>
    <property type="project" value="TreeGrafter"/>
</dbReference>
<feature type="domain" description="Thioredoxin" evidence="10">
    <location>
        <begin position="48"/>
        <end position="206"/>
    </location>
</feature>
<evidence type="ECO:0000256" key="2">
    <source>
        <dbReference type="ARBA" id="ARBA00013017"/>
    </source>
</evidence>
<evidence type="ECO:0000313" key="11">
    <source>
        <dbReference type="EMBL" id="KAF0299140.1"/>
    </source>
</evidence>
<dbReference type="FunFam" id="3.40.30.10:FF:000003">
    <property type="entry name" value="Peroxiredoxin 1"/>
    <property type="match status" value="1"/>
</dbReference>
<evidence type="ECO:0000256" key="1">
    <source>
        <dbReference type="ARBA" id="ARBA00009796"/>
    </source>
</evidence>
<keyword evidence="9" id="KW-0732">Signal</keyword>
<dbReference type="InterPro" id="IPR000866">
    <property type="entry name" value="AhpC/TSA"/>
</dbReference>
<dbReference type="Gene3D" id="3.40.30.10">
    <property type="entry name" value="Glutaredoxin"/>
    <property type="match status" value="1"/>
</dbReference>
<dbReference type="EC" id="1.11.1.24" evidence="2"/>
<keyword evidence="7" id="KW-0676">Redox-active center</keyword>
<keyword evidence="3" id="KW-0575">Peroxidase</keyword>
<dbReference type="AlphaFoldDB" id="A0A6A4W634"/>
<evidence type="ECO:0000259" key="10">
    <source>
        <dbReference type="PROSITE" id="PS51352"/>
    </source>
</evidence>
<dbReference type="GO" id="GO:0033554">
    <property type="term" value="P:cellular response to stress"/>
    <property type="evidence" value="ECO:0007669"/>
    <property type="project" value="TreeGrafter"/>
</dbReference>
<dbReference type="GO" id="GO:0042744">
    <property type="term" value="P:hydrogen peroxide catabolic process"/>
    <property type="evidence" value="ECO:0007669"/>
    <property type="project" value="TreeGrafter"/>
</dbReference>
<evidence type="ECO:0000256" key="7">
    <source>
        <dbReference type="ARBA" id="ARBA00023284"/>
    </source>
</evidence>
<keyword evidence="12" id="KW-1185">Reference proteome</keyword>
<dbReference type="GO" id="GO:0045454">
    <property type="term" value="P:cell redox homeostasis"/>
    <property type="evidence" value="ECO:0007669"/>
    <property type="project" value="TreeGrafter"/>
</dbReference>
<dbReference type="PANTHER" id="PTHR10681">
    <property type="entry name" value="THIOREDOXIN PEROXIDASE"/>
    <property type="match status" value="1"/>
</dbReference>
<dbReference type="InterPro" id="IPR050217">
    <property type="entry name" value="Peroxiredoxin"/>
</dbReference>
<gene>
    <name evidence="11" type="primary">Prdx4</name>
    <name evidence="11" type="ORF">FJT64_003590</name>
</gene>
<dbReference type="GO" id="GO:0005783">
    <property type="term" value="C:endoplasmic reticulum"/>
    <property type="evidence" value="ECO:0007669"/>
    <property type="project" value="TreeGrafter"/>
</dbReference>
<dbReference type="Pfam" id="PF10417">
    <property type="entry name" value="1-cysPrx_C"/>
    <property type="match status" value="1"/>
</dbReference>
<feature type="chain" id="PRO_5025691286" description="thioredoxin-dependent peroxiredoxin" evidence="9">
    <location>
        <begin position="19"/>
        <end position="244"/>
    </location>
</feature>
<evidence type="ECO:0000256" key="4">
    <source>
        <dbReference type="ARBA" id="ARBA00022862"/>
    </source>
</evidence>
<evidence type="ECO:0000256" key="5">
    <source>
        <dbReference type="ARBA" id="ARBA00023002"/>
    </source>
</evidence>
<evidence type="ECO:0000313" key="12">
    <source>
        <dbReference type="Proteomes" id="UP000440578"/>
    </source>
</evidence>
<evidence type="ECO:0000256" key="8">
    <source>
        <dbReference type="ARBA" id="ARBA00049091"/>
    </source>
</evidence>
<keyword evidence="6" id="KW-1015">Disulfide bond</keyword>
<dbReference type="SUPFAM" id="SSF52833">
    <property type="entry name" value="Thioredoxin-like"/>
    <property type="match status" value="1"/>
</dbReference>
<feature type="signal peptide" evidence="9">
    <location>
        <begin position="1"/>
        <end position="18"/>
    </location>
</feature>
<accession>A0A6A4W634</accession>
<dbReference type="EMBL" id="VIIS01001392">
    <property type="protein sequence ID" value="KAF0299140.1"/>
    <property type="molecule type" value="Genomic_DNA"/>
</dbReference>
<keyword evidence="4" id="KW-0049">Antioxidant</keyword>
<evidence type="ECO:0000256" key="3">
    <source>
        <dbReference type="ARBA" id="ARBA00022559"/>
    </source>
</evidence>
<dbReference type="InterPro" id="IPR019479">
    <property type="entry name" value="Peroxiredoxin_C"/>
</dbReference>
<comment type="catalytic activity">
    <reaction evidence="8">
        <text>a hydroperoxide + [thioredoxin]-dithiol = an alcohol + [thioredoxin]-disulfide + H2O</text>
        <dbReference type="Rhea" id="RHEA:62620"/>
        <dbReference type="Rhea" id="RHEA-COMP:10698"/>
        <dbReference type="Rhea" id="RHEA-COMP:10700"/>
        <dbReference type="ChEBI" id="CHEBI:15377"/>
        <dbReference type="ChEBI" id="CHEBI:29950"/>
        <dbReference type="ChEBI" id="CHEBI:30879"/>
        <dbReference type="ChEBI" id="CHEBI:35924"/>
        <dbReference type="ChEBI" id="CHEBI:50058"/>
        <dbReference type="EC" id="1.11.1.24"/>
    </reaction>
</comment>
<comment type="similarity">
    <text evidence="1">Belongs to the peroxiredoxin family. AhpC/Prx1 subfamily.</text>
</comment>
<evidence type="ECO:0000256" key="9">
    <source>
        <dbReference type="SAM" id="SignalP"/>
    </source>
</evidence>